<feature type="compositionally biased region" description="Low complexity" evidence="1">
    <location>
        <begin position="1"/>
        <end position="19"/>
    </location>
</feature>
<evidence type="ECO:0000313" key="3">
    <source>
        <dbReference type="Proteomes" id="UP000265520"/>
    </source>
</evidence>
<dbReference type="EMBL" id="LXQA010667066">
    <property type="protein sequence ID" value="MCI64976.1"/>
    <property type="molecule type" value="Genomic_DNA"/>
</dbReference>
<organism evidence="2 3">
    <name type="scientific">Trifolium medium</name>
    <dbReference type="NCBI Taxonomy" id="97028"/>
    <lineage>
        <taxon>Eukaryota</taxon>
        <taxon>Viridiplantae</taxon>
        <taxon>Streptophyta</taxon>
        <taxon>Embryophyta</taxon>
        <taxon>Tracheophyta</taxon>
        <taxon>Spermatophyta</taxon>
        <taxon>Magnoliopsida</taxon>
        <taxon>eudicotyledons</taxon>
        <taxon>Gunneridae</taxon>
        <taxon>Pentapetalae</taxon>
        <taxon>rosids</taxon>
        <taxon>fabids</taxon>
        <taxon>Fabales</taxon>
        <taxon>Fabaceae</taxon>
        <taxon>Papilionoideae</taxon>
        <taxon>50 kb inversion clade</taxon>
        <taxon>NPAAA clade</taxon>
        <taxon>Hologalegina</taxon>
        <taxon>IRL clade</taxon>
        <taxon>Trifolieae</taxon>
        <taxon>Trifolium</taxon>
    </lineage>
</organism>
<evidence type="ECO:0000256" key="1">
    <source>
        <dbReference type="SAM" id="MobiDB-lite"/>
    </source>
</evidence>
<protein>
    <submittedName>
        <fullName evidence="2">Uncharacterized protein</fullName>
    </submittedName>
</protein>
<feature type="non-terminal residue" evidence="2">
    <location>
        <position position="1"/>
    </location>
</feature>
<dbReference type="AlphaFoldDB" id="A0A392TXY4"/>
<comment type="caution">
    <text evidence="2">The sequence shown here is derived from an EMBL/GenBank/DDBJ whole genome shotgun (WGS) entry which is preliminary data.</text>
</comment>
<sequence>VSSVSVSSPSGSGEASEAVADPEIFFNGG</sequence>
<evidence type="ECO:0000313" key="2">
    <source>
        <dbReference type="EMBL" id="MCI64976.1"/>
    </source>
</evidence>
<reference evidence="2 3" key="1">
    <citation type="journal article" date="2018" name="Front. Plant Sci.">
        <title>Red Clover (Trifolium pratense) and Zigzag Clover (T. medium) - A Picture of Genomic Similarities and Differences.</title>
        <authorList>
            <person name="Dluhosova J."/>
            <person name="Istvanek J."/>
            <person name="Nedelnik J."/>
            <person name="Repkova J."/>
        </authorList>
    </citation>
    <scope>NUCLEOTIDE SEQUENCE [LARGE SCALE GENOMIC DNA]</scope>
    <source>
        <strain evidence="3">cv. 10/8</strain>
        <tissue evidence="2">Leaf</tissue>
    </source>
</reference>
<name>A0A392TXY4_9FABA</name>
<keyword evidence="3" id="KW-1185">Reference proteome</keyword>
<accession>A0A392TXY4</accession>
<feature type="region of interest" description="Disordered" evidence="1">
    <location>
        <begin position="1"/>
        <end position="29"/>
    </location>
</feature>
<proteinExistence type="predicted"/>
<dbReference type="Proteomes" id="UP000265520">
    <property type="component" value="Unassembled WGS sequence"/>
</dbReference>